<name>A0AA40GDC2_9HYME</name>
<dbReference type="InterPro" id="IPR013162">
    <property type="entry name" value="CD80_C2-set"/>
</dbReference>
<comment type="caution">
    <text evidence="3">The sequence shown here is derived from an EMBL/GenBank/DDBJ whole genome shotgun (WGS) entry which is preliminary data.</text>
</comment>
<evidence type="ECO:0000313" key="4">
    <source>
        <dbReference type="Proteomes" id="UP001177670"/>
    </source>
</evidence>
<dbReference type="InterPro" id="IPR036179">
    <property type="entry name" value="Ig-like_dom_sf"/>
</dbReference>
<proteinExistence type="predicted"/>
<dbReference type="AlphaFoldDB" id="A0AA40GDC2"/>
<keyword evidence="4" id="KW-1185">Reference proteome</keyword>
<organism evidence="3 4">
    <name type="scientific">Melipona bicolor</name>
    <dbReference type="NCBI Taxonomy" id="60889"/>
    <lineage>
        <taxon>Eukaryota</taxon>
        <taxon>Metazoa</taxon>
        <taxon>Ecdysozoa</taxon>
        <taxon>Arthropoda</taxon>
        <taxon>Hexapoda</taxon>
        <taxon>Insecta</taxon>
        <taxon>Pterygota</taxon>
        <taxon>Neoptera</taxon>
        <taxon>Endopterygota</taxon>
        <taxon>Hymenoptera</taxon>
        <taxon>Apocrita</taxon>
        <taxon>Aculeata</taxon>
        <taxon>Apoidea</taxon>
        <taxon>Anthophila</taxon>
        <taxon>Apidae</taxon>
        <taxon>Melipona</taxon>
    </lineage>
</organism>
<dbReference type="Gene3D" id="2.60.40.10">
    <property type="entry name" value="Immunoglobulins"/>
    <property type="match status" value="1"/>
</dbReference>
<keyword evidence="1" id="KW-1015">Disulfide bond</keyword>
<dbReference type="InterPro" id="IPR013783">
    <property type="entry name" value="Ig-like_fold"/>
</dbReference>
<evidence type="ECO:0000313" key="3">
    <source>
        <dbReference type="EMBL" id="KAK1135645.1"/>
    </source>
</evidence>
<evidence type="ECO:0000259" key="2">
    <source>
        <dbReference type="Pfam" id="PF08205"/>
    </source>
</evidence>
<gene>
    <name evidence="3" type="ORF">K0M31_000232</name>
</gene>
<dbReference type="Proteomes" id="UP001177670">
    <property type="component" value="Unassembled WGS sequence"/>
</dbReference>
<dbReference type="Pfam" id="PF08205">
    <property type="entry name" value="C2-set_2"/>
    <property type="match status" value="1"/>
</dbReference>
<dbReference type="SUPFAM" id="SSF48726">
    <property type="entry name" value="Immunoglobulin"/>
    <property type="match status" value="1"/>
</dbReference>
<dbReference type="EMBL" id="JAHYIQ010000001">
    <property type="protein sequence ID" value="KAK1135645.1"/>
    <property type="molecule type" value="Genomic_DNA"/>
</dbReference>
<evidence type="ECO:0000256" key="1">
    <source>
        <dbReference type="ARBA" id="ARBA00023157"/>
    </source>
</evidence>
<reference evidence="3" key="1">
    <citation type="submission" date="2021-10" db="EMBL/GenBank/DDBJ databases">
        <title>Melipona bicolor Genome sequencing and assembly.</title>
        <authorList>
            <person name="Araujo N.S."/>
            <person name="Arias M.C."/>
        </authorList>
    </citation>
    <scope>NUCLEOTIDE SEQUENCE</scope>
    <source>
        <strain evidence="3">USP_2M_L1-L4_2017</strain>
        <tissue evidence="3">Whole body</tissue>
    </source>
</reference>
<sequence>MDLNGVVGHVVQGTKVLLECTVLAARPAANITWQNGTEILNESNDRLQMHETKVEENVSTNFET</sequence>
<protein>
    <recommendedName>
        <fullName evidence="2">CD80-like immunoglobulin C2-set domain-containing protein</fullName>
    </recommendedName>
</protein>
<feature type="domain" description="CD80-like immunoglobulin C2-set" evidence="2">
    <location>
        <begin position="12"/>
        <end position="52"/>
    </location>
</feature>
<accession>A0AA40GDC2</accession>